<keyword evidence="10" id="KW-1185">Reference proteome</keyword>
<comment type="caution">
    <text evidence="9">The sequence shown here is derived from an EMBL/GenBank/DDBJ whole genome shotgun (WGS) entry which is preliminary data.</text>
</comment>
<dbReference type="InterPro" id="IPR009450">
    <property type="entry name" value="Plno_GlcNAc_GPI2"/>
</dbReference>
<dbReference type="PIRSF" id="PIRSF016104">
    <property type="entry name" value="GPI2"/>
    <property type="match status" value="1"/>
</dbReference>
<dbReference type="GO" id="GO:0000506">
    <property type="term" value="C:glycosylphosphatidylinositol-N-acetylglucosaminyltransferase (GPI-GnT) complex"/>
    <property type="evidence" value="ECO:0007669"/>
    <property type="project" value="TreeGrafter"/>
</dbReference>
<evidence type="ECO:0000256" key="3">
    <source>
        <dbReference type="ARBA" id="ARBA00008321"/>
    </source>
</evidence>
<comment type="subcellular location">
    <subcellularLocation>
        <location evidence="1">Membrane</location>
        <topology evidence="1">Multi-pass membrane protein</topology>
    </subcellularLocation>
</comment>
<keyword evidence="5 8" id="KW-0812">Transmembrane</keyword>
<feature type="transmembrane region" description="Helical" evidence="8">
    <location>
        <begin position="243"/>
        <end position="263"/>
    </location>
</feature>
<proteinExistence type="inferred from homology"/>
<dbReference type="VEuPathDB" id="FungiDB:SeMB42_g02825"/>
<evidence type="ECO:0000313" key="10">
    <source>
        <dbReference type="Proteomes" id="UP000317494"/>
    </source>
</evidence>
<evidence type="ECO:0000256" key="8">
    <source>
        <dbReference type="SAM" id="Phobius"/>
    </source>
</evidence>
<sequence>MLSARPAPAPWRRKLYLRQDYPDNYVDPAFLQFLKQKRSDATPLAYWMLVIQTGAITQQIATTVMLVYCFAQLYTQRLSPVFLVSLGLLVAGFTSLIICLSHPTQLHVLPERTVLLLALLLLLSPVLKTLTQDTSEDTLYALTTLLFVCNCLFHDFSTEQHATYRFPDSVSINAAIFASVLLASRLSSSLHVFALMLTSIKLFALLPAFRRVVRRQSGMLNVALTSMMIMVSVLMLTSLSIPIALMYLMTLAFVTFLGPGILIRIHRYKNQFHGPWDEAKMTRKTQ</sequence>
<reference evidence="9 10" key="1">
    <citation type="journal article" date="2019" name="Sci. Rep.">
        <title>Comparative genomics of chytrid fungi reveal insights into the obligate biotrophic and pathogenic lifestyle of Synchytrium endobioticum.</title>
        <authorList>
            <person name="van de Vossenberg B.T.L.H."/>
            <person name="Warris S."/>
            <person name="Nguyen H.D.T."/>
            <person name="van Gent-Pelzer M.P.E."/>
            <person name="Joly D.L."/>
            <person name="van de Geest H.C."/>
            <person name="Bonants P.J.M."/>
            <person name="Smith D.S."/>
            <person name="Levesque C.A."/>
            <person name="van der Lee T.A.J."/>
        </authorList>
    </citation>
    <scope>NUCLEOTIDE SEQUENCE [LARGE SCALE GENOMIC DNA]</scope>
    <source>
        <strain evidence="9 10">MB42</strain>
    </source>
</reference>
<dbReference type="PANTHER" id="PTHR12982">
    <property type="entry name" value="PHOSPHATIDYLINOSITOL GLYCAN, CLASS C"/>
    <property type="match status" value="1"/>
</dbReference>
<protein>
    <submittedName>
        <fullName evidence="9">Phosphatidylinositol N-acetylglucosaminyltransferase</fullName>
    </submittedName>
</protein>
<keyword evidence="9" id="KW-0328">Glycosyltransferase</keyword>
<feature type="transmembrane region" description="Helical" evidence="8">
    <location>
        <begin position="218"/>
        <end position="237"/>
    </location>
</feature>
<evidence type="ECO:0000256" key="4">
    <source>
        <dbReference type="ARBA" id="ARBA00022502"/>
    </source>
</evidence>
<evidence type="ECO:0000256" key="5">
    <source>
        <dbReference type="ARBA" id="ARBA00022692"/>
    </source>
</evidence>
<evidence type="ECO:0000256" key="7">
    <source>
        <dbReference type="ARBA" id="ARBA00023136"/>
    </source>
</evidence>
<comment type="pathway">
    <text evidence="2">Glycolipid biosynthesis; glycosylphosphatidylinositol-anchor biosynthesis.</text>
</comment>
<evidence type="ECO:0000256" key="2">
    <source>
        <dbReference type="ARBA" id="ARBA00004687"/>
    </source>
</evidence>
<feature type="transmembrane region" description="Helical" evidence="8">
    <location>
        <begin position="81"/>
        <end position="103"/>
    </location>
</feature>
<dbReference type="Proteomes" id="UP000317494">
    <property type="component" value="Unassembled WGS sequence"/>
</dbReference>
<organism evidence="9 10">
    <name type="scientific">Synchytrium endobioticum</name>
    <dbReference type="NCBI Taxonomy" id="286115"/>
    <lineage>
        <taxon>Eukaryota</taxon>
        <taxon>Fungi</taxon>
        <taxon>Fungi incertae sedis</taxon>
        <taxon>Chytridiomycota</taxon>
        <taxon>Chytridiomycota incertae sedis</taxon>
        <taxon>Chytridiomycetes</taxon>
        <taxon>Synchytriales</taxon>
        <taxon>Synchytriaceae</taxon>
        <taxon>Synchytrium</taxon>
    </lineage>
</organism>
<dbReference type="GO" id="GO:0016757">
    <property type="term" value="F:glycosyltransferase activity"/>
    <property type="evidence" value="ECO:0007669"/>
    <property type="project" value="UniProtKB-KW"/>
</dbReference>
<keyword evidence="7 8" id="KW-0472">Membrane</keyword>
<name>A0A507DC53_9FUNG</name>
<dbReference type="AlphaFoldDB" id="A0A507DC53"/>
<dbReference type="STRING" id="286115.A0A507DC53"/>
<accession>A0A507DC53</accession>
<gene>
    <name evidence="9" type="primary">SPT14</name>
    <name evidence="9" type="ORF">SeMB42_g02825</name>
</gene>
<dbReference type="EMBL" id="QEAN01000092">
    <property type="protein sequence ID" value="TPX48885.1"/>
    <property type="molecule type" value="Genomic_DNA"/>
</dbReference>
<evidence type="ECO:0000256" key="1">
    <source>
        <dbReference type="ARBA" id="ARBA00004141"/>
    </source>
</evidence>
<dbReference type="GO" id="GO:0006506">
    <property type="term" value="P:GPI anchor biosynthetic process"/>
    <property type="evidence" value="ECO:0007669"/>
    <property type="project" value="UniProtKB-UniPathway"/>
</dbReference>
<dbReference type="Pfam" id="PF06432">
    <property type="entry name" value="GPI2"/>
    <property type="match status" value="1"/>
</dbReference>
<keyword evidence="9" id="KW-0808">Transferase</keyword>
<keyword evidence="6 8" id="KW-1133">Transmembrane helix</keyword>
<dbReference type="UniPathway" id="UPA00196"/>
<comment type="similarity">
    <text evidence="3">Belongs to the PIGC family.</text>
</comment>
<evidence type="ECO:0000313" key="9">
    <source>
        <dbReference type="EMBL" id="TPX48885.1"/>
    </source>
</evidence>
<keyword evidence="4" id="KW-0337">GPI-anchor biosynthesis</keyword>
<evidence type="ECO:0000256" key="6">
    <source>
        <dbReference type="ARBA" id="ARBA00022989"/>
    </source>
</evidence>
<feature type="transmembrane region" description="Helical" evidence="8">
    <location>
        <begin position="44"/>
        <end position="69"/>
    </location>
</feature>
<dbReference type="PANTHER" id="PTHR12982:SF0">
    <property type="entry name" value="PHOSPHATIDYLINOSITOL N-ACETYLGLUCOSAMINYLTRANSFERASE SUBUNIT C"/>
    <property type="match status" value="1"/>
</dbReference>